<dbReference type="Proteomes" id="UP000634476">
    <property type="component" value="Unassembled WGS sequence"/>
</dbReference>
<keyword evidence="1" id="KW-1133">Transmembrane helix</keyword>
<dbReference type="AlphaFoldDB" id="A0A8J3T6V8"/>
<dbReference type="InterPro" id="IPR016035">
    <property type="entry name" value="Acyl_Trfase/lysoPLipase"/>
</dbReference>
<keyword evidence="3" id="KW-1185">Reference proteome</keyword>
<evidence type="ECO:0000313" key="3">
    <source>
        <dbReference type="Proteomes" id="UP000634476"/>
    </source>
</evidence>
<gene>
    <name evidence="2" type="ORF">Pta02_40670</name>
</gene>
<dbReference type="Gene3D" id="3.40.1090.10">
    <property type="entry name" value="Cytosolic phospholipase A2 catalytic domain"/>
    <property type="match status" value="1"/>
</dbReference>
<feature type="transmembrane region" description="Helical" evidence="1">
    <location>
        <begin position="131"/>
        <end position="150"/>
    </location>
</feature>
<protein>
    <recommendedName>
        <fullName evidence="4">PNPLA domain-containing protein</fullName>
    </recommendedName>
</protein>
<dbReference type="RefSeq" id="WP_203876413.1">
    <property type="nucleotide sequence ID" value="NZ_BOOK01000030.1"/>
</dbReference>
<organism evidence="2 3">
    <name type="scientific">Planobispora takensis</name>
    <dbReference type="NCBI Taxonomy" id="1367882"/>
    <lineage>
        <taxon>Bacteria</taxon>
        <taxon>Bacillati</taxon>
        <taxon>Actinomycetota</taxon>
        <taxon>Actinomycetes</taxon>
        <taxon>Streptosporangiales</taxon>
        <taxon>Streptosporangiaceae</taxon>
        <taxon>Planobispora</taxon>
    </lineage>
</organism>
<dbReference type="EMBL" id="BOOK01000030">
    <property type="protein sequence ID" value="GII02059.1"/>
    <property type="molecule type" value="Genomic_DNA"/>
</dbReference>
<evidence type="ECO:0000313" key="2">
    <source>
        <dbReference type="EMBL" id="GII02059.1"/>
    </source>
</evidence>
<evidence type="ECO:0000256" key="1">
    <source>
        <dbReference type="SAM" id="Phobius"/>
    </source>
</evidence>
<accession>A0A8J3T6V8</accession>
<evidence type="ECO:0008006" key="4">
    <source>
        <dbReference type="Google" id="ProtNLM"/>
    </source>
</evidence>
<comment type="caution">
    <text evidence="2">The sequence shown here is derived from an EMBL/GenBank/DDBJ whole genome shotgun (WGS) entry which is preliminary data.</text>
</comment>
<dbReference type="SUPFAM" id="SSF52151">
    <property type="entry name" value="FabD/lysophospholipase-like"/>
    <property type="match status" value="1"/>
</dbReference>
<name>A0A8J3T6V8_9ACTN</name>
<proteinExistence type="predicted"/>
<keyword evidence="1" id="KW-0812">Transmembrane</keyword>
<feature type="transmembrane region" description="Helical" evidence="1">
    <location>
        <begin position="162"/>
        <end position="184"/>
    </location>
</feature>
<sequence>MTSPVRASRYRYLDTVGDLDGIGIALAGGGVRAACLGLGALQAADECSVLRRTAYVSAVSGGSYIASAFLASRAQYQNDGESPPWGRGSPEEVHLRRNLRYLGEDFFDLFLGLVRYLVTMLVNLVPFVSAIVLAGCVFGAACRVAGLLVAEDDVLYARFVEHRLAVAAGISVLAVILEACFARAEWAIRHVGLRGPNKMISGRGVASR</sequence>
<keyword evidence="1" id="KW-0472">Membrane</keyword>
<reference evidence="2" key="1">
    <citation type="submission" date="2021-01" db="EMBL/GenBank/DDBJ databases">
        <title>Whole genome shotgun sequence of Planobispora takensis NBRC 109077.</title>
        <authorList>
            <person name="Komaki H."/>
            <person name="Tamura T."/>
        </authorList>
    </citation>
    <scope>NUCLEOTIDE SEQUENCE</scope>
    <source>
        <strain evidence="2">NBRC 109077</strain>
    </source>
</reference>